<dbReference type="Gene3D" id="3.40.1440.10">
    <property type="entry name" value="GIY-YIG endonuclease"/>
    <property type="match status" value="1"/>
</dbReference>
<feature type="domain" description="GIY-YIG" evidence="1">
    <location>
        <begin position="89"/>
        <end position="125"/>
    </location>
</feature>
<dbReference type="EMBL" id="CP001344">
    <property type="protein sequence ID" value="ACL46423.1"/>
    <property type="molecule type" value="Genomic_DNA"/>
</dbReference>
<evidence type="ECO:0000259" key="1">
    <source>
        <dbReference type="Pfam" id="PF01541"/>
    </source>
</evidence>
<protein>
    <submittedName>
        <fullName evidence="2">Excinuclease ABC C subunit domain protein</fullName>
    </submittedName>
</protein>
<sequence>MAFSYSPEFADSYWEEFFFLPEQNEEFVVLEYLAKGDPPLLPIFKVSPSRYRDQIIKNSQYIGRRPPLLGYDYIHKCPILTIGLTWATGIYAIYNRDKEKIWIGSSIQIRGRWVSHLCGCQWIAREKRNELQQDLFSNPSSFFFCAVEILQRYDASTRSFRWYGGSPYSTEDLRQREQFWLDLIPKEHSYNVNRAVGLRRRRSTN</sequence>
<reference evidence="2" key="1">
    <citation type="submission" date="2009-01" db="EMBL/GenBank/DDBJ databases">
        <title>Complete sequence of chromosome Cyanothece sp. PCC 7425.</title>
        <authorList>
            <consortium name="US DOE Joint Genome Institute"/>
            <person name="Lucas S."/>
            <person name="Copeland A."/>
            <person name="Lapidus A."/>
            <person name="Glavina del Rio T."/>
            <person name="Dalin E."/>
            <person name="Tice H."/>
            <person name="Bruce D."/>
            <person name="Goodwin L."/>
            <person name="Pitluck S."/>
            <person name="Sims D."/>
            <person name="Meineke L."/>
            <person name="Brettin T."/>
            <person name="Detter J.C."/>
            <person name="Han C."/>
            <person name="Larimer F."/>
            <person name="Land M."/>
            <person name="Hauser L."/>
            <person name="Kyrpides N."/>
            <person name="Ovchinnikova G."/>
            <person name="Liberton M."/>
            <person name="Stoeckel J."/>
            <person name="Banerjee A."/>
            <person name="Singh A."/>
            <person name="Page L."/>
            <person name="Sato H."/>
            <person name="Zhao L."/>
            <person name="Sherman L."/>
            <person name="Pakrasi H."/>
            <person name="Richardson P."/>
        </authorList>
    </citation>
    <scope>NUCLEOTIDE SEQUENCE</scope>
    <source>
        <strain evidence="2">PCC 7425</strain>
    </source>
</reference>
<name>B8HWJ7_CYAP4</name>
<dbReference type="HOGENOM" id="CLU_1335701_0_0_3"/>
<dbReference type="AlphaFoldDB" id="B8HWJ7"/>
<dbReference type="SUPFAM" id="SSF82771">
    <property type="entry name" value="GIY-YIG endonuclease"/>
    <property type="match status" value="1"/>
</dbReference>
<evidence type="ECO:0000313" key="2">
    <source>
        <dbReference type="EMBL" id="ACL46423.1"/>
    </source>
</evidence>
<dbReference type="KEGG" id="cyn:Cyan7425_4109"/>
<proteinExistence type="predicted"/>
<dbReference type="Pfam" id="PF01541">
    <property type="entry name" value="GIY-YIG"/>
    <property type="match status" value="1"/>
</dbReference>
<dbReference type="InterPro" id="IPR035901">
    <property type="entry name" value="GIY-YIG_endonuc_sf"/>
</dbReference>
<dbReference type="InterPro" id="IPR000305">
    <property type="entry name" value="GIY-YIG_endonuc"/>
</dbReference>
<organism evidence="2">
    <name type="scientific">Cyanothece sp. (strain PCC 7425 / ATCC 29141)</name>
    <dbReference type="NCBI Taxonomy" id="395961"/>
    <lineage>
        <taxon>Bacteria</taxon>
        <taxon>Bacillati</taxon>
        <taxon>Cyanobacteriota</taxon>
        <taxon>Cyanophyceae</taxon>
        <taxon>Gomontiellales</taxon>
        <taxon>Cyanothecaceae</taxon>
        <taxon>Cyanothece</taxon>
    </lineage>
</organism>
<accession>B8HWJ7</accession>
<gene>
    <name evidence="2" type="ordered locus">Cyan7425_4109</name>
</gene>